<feature type="region of interest" description="Disordered" evidence="2">
    <location>
        <begin position="243"/>
        <end position="296"/>
    </location>
</feature>
<feature type="compositionally biased region" description="Basic and acidic residues" evidence="2">
    <location>
        <begin position="960"/>
        <end position="970"/>
    </location>
</feature>
<feature type="compositionally biased region" description="Basic and acidic residues" evidence="2">
    <location>
        <begin position="1163"/>
        <end position="1174"/>
    </location>
</feature>
<protein>
    <submittedName>
        <fullName evidence="3">Uncharacterized protein</fullName>
    </submittedName>
</protein>
<feature type="compositionally biased region" description="Basic and acidic residues" evidence="2">
    <location>
        <begin position="468"/>
        <end position="491"/>
    </location>
</feature>
<feature type="region of interest" description="Disordered" evidence="2">
    <location>
        <begin position="1653"/>
        <end position="1740"/>
    </location>
</feature>
<evidence type="ECO:0000256" key="1">
    <source>
        <dbReference type="SAM" id="Coils"/>
    </source>
</evidence>
<feature type="region of interest" description="Disordered" evidence="2">
    <location>
        <begin position="555"/>
        <end position="652"/>
    </location>
</feature>
<feature type="compositionally biased region" description="Low complexity" evidence="2">
    <location>
        <begin position="835"/>
        <end position="844"/>
    </location>
</feature>
<feature type="region of interest" description="Disordered" evidence="2">
    <location>
        <begin position="729"/>
        <end position="870"/>
    </location>
</feature>
<comment type="caution">
    <text evidence="3">The sequence shown here is derived from an EMBL/GenBank/DDBJ whole genome shotgun (WGS) entry which is preliminary data.</text>
</comment>
<feature type="compositionally biased region" description="Low complexity" evidence="2">
    <location>
        <begin position="639"/>
        <end position="650"/>
    </location>
</feature>
<feature type="region of interest" description="Disordered" evidence="2">
    <location>
        <begin position="957"/>
        <end position="987"/>
    </location>
</feature>
<gene>
    <name evidence="3" type="ORF">E2C01_020355</name>
</gene>
<feature type="compositionally biased region" description="Low complexity" evidence="2">
    <location>
        <begin position="1570"/>
        <end position="1582"/>
    </location>
</feature>
<feature type="compositionally biased region" description="Polar residues" evidence="2">
    <location>
        <begin position="1175"/>
        <end position="1190"/>
    </location>
</feature>
<feature type="compositionally biased region" description="Polar residues" evidence="2">
    <location>
        <begin position="1054"/>
        <end position="1065"/>
    </location>
</feature>
<feature type="coiled-coil region" evidence="1">
    <location>
        <begin position="33"/>
        <end position="77"/>
    </location>
</feature>
<feature type="region of interest" description="Disordered" evidence="2">
    <location>
        <begin position="448"/>
        <end position="526"/>
    </location>
</feature>
<feature type="compositionally biased region" description="Polar residues" evidence="2">
    <location>
        <begin position="1117"/>
        <end position="1130"/>
    </location>
</feature>
<feature type="compositionally biased region" description="Basic residues" evidence="2">
    <location>
        <begin position="514"/>
        <end position="526"/>
    </location>
</feature>
<feature type="compositionally biased region" description="Basic and acidic residues" evidence="2">
    <location>
        <begin position="1528"/>
        <end position="1540"/>
    </location>
</feature>
<feature type="region of interest" description="Disordered" evidence="2">
    <location>
        <begin position="1016"/>
        <end position="1207"/>
    </location>
</feature>
<evidence type="ECO:0000313" key="4">
    <source>
        <dbReference type="Proteomes" id="UP000324222"/>
    </source>
</evidence>
<dbReference type="EMBL" id="VSRR010001706">
    <property type="protein sequence ID" value="MPC27189.1"/>
    <property type="molecule type" value="Genomic_DNA"/>
</dbReference>
<feature type="compositionally biased region" description="Basic and acidic residues" evidence="2">
    <location>
        <begin position="1438"/>
        <end position="1456"/>
    </location>
</feature>
<feature type="compositionally biased region" description="Basic and acidic residues" evidence="2">
    <location>
        <begin position="498"/>
        <end position="513"/>
    </location>
</feature>
<sequence>MRCEFFSNISLGTKTDLYFWKLQNKAESGNKGRDKSDKELQWLEKELLKVEREKQRLEREKEKFLERQARLEKMRQAMARGGPAKKKEIYIKTSTGEFRFEGISQTFTKRLYEWEERRGIRPESSTIALLDPNYKAPEKEVQEKPKSPELVRLVRSKSESSMVADLVGPTLHSRASSLSLGERETDEPVLQGSNYSSFSLRLYPLRRTAENKAASEPTLAAEDPGSPKVAMLVQLEEVVDDPTALHDPATPYAPAEITRNIDSSGSEEDVTRRRRADDDDDLATNLQRNDSGRGHGSYRLLLHENMSLLDRLRQQEDLCRALETQMGDIDSKMDNVADQHLKTLEKLHRQVTIMKDSSTTSHDPEGGASSGGSEDAEANQRLINQLKSRIVELEMRGDHLMNEKEQLERAFKLHKDHETEIAESLVERIRELQNAGAEVNIQTVQCPSSDLATSQEGSVAVDESVPEGLHKQVESKEEVEKVSLPDMDKEREKRRKTSREGEVVESGRRESRTREHRKVKKVPSKKVQKLHNLTGDLLFQAKRLEQALVSKHNLDRRGASGPALPVAYKPRSLRGRSSLRLAGDTAAPPRRGRNTPSRTWSSIEAITFPADSQGAGEAEGGDRQETEEGNVMTSRSLKGQSSMGSGSYSGDPQELLAMNAELSRMAKELRLEMMQMWSFRDSTSPESVTSEPMSVHDIEPLSVHNIEEDTTEKDRLVAEANEVFQSIAMLHNDSPPPSPHVVRSPSSRSRKSPTNVPHAKLRDAVGLDEKRSRRGTEDKDRRSNNKTPSRKNSYRKQQPNNLEEDEEEEQLEKQPEISSSSRVDEDEDSISLPGTWKTATTSTTRSGEHILSSSFEWEEEDAEERKKPRARWRVMMEDTEDEVEEQRPRGRWKAVVDDVNDDTVVMKPKRRWKAVVDEEEEEEEDGKETPTPQKTSEADQDDCTDFVTEVTVILPSARRATRDLKTRRISDTQVEYESFGQESKDECFTSTFSKSVHEDEALPGRRLRRLGLANLSRAPEDASWPDEALPSAVATNTHQMSDKSPDVFVPTKRTIFTVQGGNRNPDQARATPTFVESQDEEQEGSRGIWRRSQSHPENVSEAIIQKPTRSCKEKNTSDNVNGHQSSSPVTKSRIRRASRISSSSMAQLTKQTDQISSTNEPEVEVRHEKPDRDATSSQKENGKAISNTAKEQTETEVKSTDTHKPNIVAEEGTSCAEKTPSHIPPSQPLTSVAITTALLQTPAATSPPIESKRKVLEAVNEGVPAVRNIIQKFNKRITENQELLGSPFRSPPSSPPWQSPRSQRKILADLNSCQAGTDNKFSAKNGQSTYESSQSATANVASGVLKSQSASVIASHPAELPPKVQRSASGSCVQADKSISSEVKVTVSGGLVASPQLSRCRGASPGEAFNCSSSVSPALTPAATDLDTSCDLEFSTEDTGHTHERLTGPLRPERRSPAAHIRALRIKKAKEEFLARGAGLPTTDHGASDTNETVKLRHRSGTASTEGSWRESDELCAAAPSPTPTEGSSREKEETRDKPPRVASRRRNIPKKESFRRQSAGCLLEESASAKHSSQVVKSSSSGVLANVKRHSRISIDSQSPDRRKESIDQCGEQARTPLGIFKLFRRNRSKDKRDMPSVQKLCRQSLVVDFANGRGRTQSASPQPPPEPHLRALPEVEIEEAPEAAARSSKTLPRGSSMDAVPLAPSRSCPSSPDQMNLQEEEEEEVEEVEGEVEEAPSL</sequence>
<dbReference type="OrthoDB" id="6376173at2759"/>
<feature type="compositionally biased region" description="Polar residues" evidence="2">
    <location>
        <begin position="1145"/>
        <end position="1160"/>
    </location>
</feature>
<keyword evidence="1" id="KW-0175">Coiled coil</keyword>
<proteinExistence type="predicted"/>
<feature type="compositionally biased region" description="Basic and acidic residues" evidence="2">
    <location>
        <begin position="1191"/>
        <end position="1204"/>
    </location>
</feature>
<feature type="region of interest" description="Disordered" evidence="2">
    <location>
        <begin position="1476"/>
        <end position="1613"/>
    </location>
</feature>
<feature type="compositionally biased region" description="Polar residues" evidence="2">
    <location>
        <begin position="1709"/>
        <end position="1719"/>
    </location>
</feature>
<feature type="region of interest" description="Disordered" evidence="2">
    <location>
        <begin position="1434"/>
        <end position="1459"/>
    </location>
</feature>
<feature type="compositionally biased region" description="Acidic residues" evidence="2">
    <location>
        <begin position="1720"/>
        <end position="1740"/>
    </location>
</feature>
<keyword evidence="4" id="KW-1185">Reference proteome</keyword>
<feature type="compositionally biased region" description="Polar residues" evidence="2">
    <location>
        <begin position="448"/>
        <end position="457"/>
    </location>
</feature>
<evidence type="ECO:0000313" key="3">
    <source>
        <dbReference type="EMBL" id="MPC27189.1"/>
    </source>
</evidence>
<feature type="region of interest" description="Disordered" evidence="2">
    <location>
        <begin position="353"/>
        <end position="377"/>
    </location>
</feature>
<evidence type="ECO:0000256" key="2">
    <source>
        <dbReference type="SAM" id="MobiDB-lite"/>
    </source>
</evidence>
<feature type="compositionally biased region" description="Basic and acidic residues" evidence="2">
    <location>
        <begin position="760"/>
        <end position="783"/>
    </location>
</feature>
<reference evidence="3 4" key="1">
    <citation type="submission" date="2019-05" db="EMBL/GenBank/DDBJ databases">
        <title>Another draft genome of Portunus trituberculatus and its Hox gene families provides insights of decapod evolution.</title>
        <authorList>
            <person name="Jeong J.-H."/>
            <person name="Song I."/>
            <person name="Kim S."/>
            <person name="Choi T."/>
            <person name="Kim D."/>
            <person name="Ryu S."/>
            <person name="Kim W."/>
        </authorList>
    </citation>
    <scope>NUCLEOTIDE SEQUENCE [LARGE SCALE GENOMIC DNA]</scope>
    <source>
        <tissue evidence="3">Muscle</tissue>
    </source>
</reference>
<feature type="compositionally biased region" description="Polar residues" evidence="2">
    <location>
        <begin position="594"/>
        <end position="604"/>
    </location>
</feature>
<dbReference type="Proteomes" id="UP000324222">
    <property type="component" value="Unassembled WGS sequence"/>
</dbReference>
<accession>A0A5B7E1A7</accession>
<organism evidence="3 4">
    <name type="scientific">Portunus trituberculatus</name>
    <name type="common">Swimming crab</name>
    <name type="synonym">Neptunus trituberculatus</name>
    <dbReference type="NCBI Taxonomy" id="210409"/>
    <lineage>
        <taxon>Eukaryota</taxon>
        <taxon>Metazoa</taxon>
        <taxon>Ecdysozoa</taxon>
        <taxon>Arthropoda</taxon>
        <taxon>Crustacea</taxon>
        <taxon>Multicrustacea</taxon>
        <taxon>Malacostraca</taxon>
        <taxon>Eumalacostraca</taxon>
        <taxon>Eucarida</taxon>
        <taxon>Decapoda</taxon>
        <taxon>Pleocyemata</taxon>
        <taxon>Brachyura</taxon>
        <taxon>Eubrachyura</taxon>
        <taxon>Portunoidea</taxon>
        <taxon>Portunidae</taxon>
        <taxon>Portuninae</taxon>
        <taxon>Portunus</taxon>
    </lineage>
</organism>
<feature type="compositionally biased region" description="Acidic residues" evidence="2">
    <location>
        <begin position="917"/>
        <end position="926"/>
    </location>
</feature>
<feature type="region of interest" description="Disordered" evidence="2">
    <location>
        <begin position="910"/>
        <end position="943"/>
    </location>
</feature>
<name>A0A5B7E1A7_PORTR</name>